<dbReference type="Proteomes" id="UP000037510">
    <property type="component" value="Unassembled WGS sequence"/>
</dbReference>
<dbReference type="EMBL" id="JTDY01001627">
    <property type="protein sequence ID" value="KOB73310.1"/>
    <property type="molecule type" value="Genomic_DNA"/>
</dbReference>
<name>A0A0L7LD45_OPEBR</name>
<evidence type="ECO:0000313" key="2">
    <source>
        <dbReference type="Proteomes" id="UP000037510"/>
    </source>
</evidence>
<proteinExistence type="predicted"/>
<dbReference type="AlphaFoldDB" id="A0A0L7LD45"/>
<sequence>MVELRQCNYCLIKRELNNQPYFGMQLPDNQPNHGQFDIFMDRLIYINHDGNYDRNETHDRGEYEHDINDLSVSITGIILSDQLVLTSFNPFRQITKFKFKRHYTCVCYIYTRKYDQRKDTPAIYNWKSRNIACARQVIPASDSSSPLNMWFGYRGAGAAAERMHSPIHDLMVIRVEHKFKGVMLESKHTKAQFLATGDNWLELGPIQTEVASAMDILGRDLRFAMMGHIIHSDVQVRKKVRVYEVDPEENVAVNCDEWLPREWGLFICLQNVYGIRQLASGAMLFSHKKLFGVGSFTLYKGNQSVLVFTDVRKYSHLLNKTCTGEEQEMMIV</sequence>
<accession>A0A0L7LD45</accession>
<reference evidence="1 2" key="1">
    <citation type="journal article" date="2015" name="Genome Biol. Evol.">
        <title>The genome of winter moth (Operophtera brumata) provides a genomic perspective on sexual dimorphism and phenology.</title>
        <authorList>
            <person name="Derks M.F."/>
            <person name="Smit S."/>
            <person name="Salis L."/>
            <person name="Schijlen E."/>
            <person name="Bossers A."/>
            <person name="Mateman C."/>
            <person name="Pijl A.S."/>
            <person name="de Ridder D."/>
            <person name="Groenen M.A."/>
            <person name="Visser M.E."/>
            <person name="Megens H.J."/>
        </authorList>
    </citation>
    <scope>NUCLEOTIDE SEQUENCE [LARGE SCALE GENOMIC DNA]</scope>
    <source>
        <strain evidence="1">WM2013NL</strain>
        <tissue evidence="1">Head and thorax</tissue>
    </source>
</reference>
<gene>
    <name evidence="1" type="ORF">OBRU01_10877</name>
</gene>
<evidence type="ECO:0000313" key="1">
    <source>
        <dbReference type="EMBL" id="KOB73310.1"/>
    </source>
</evidence>
<protein>
    <submittedName>
        <fullName evidence="1">Hemocytin</fullName>
    </submittedName>
</protein>
<keyword evidence="2" id="KW-1185">Reference proteome</keyword>
<comment type="caution">
    <text evidence="1">The sequence shown here is derived from an EMBL/GenBank/DDBJ whole genome shotgun (WGS) entry which is preliminary data.</text>
</comment>
<organism evidence="1 2">
    <name type="scientific">Operophtera brumata</name>
    <name type="common">Winter moth</name>
    <name type="synonym">Phalaena brumata</name>
    <dbReference type="NCBI Taxonomy" id="104452"/>
    <lineage>
        <taxon>Eukaryota</taxon>
        <taxon>Metazoa</taxon>
        <taxon>Ecdysozoa</taxon>
        <taxon>Arthropoda</taxon>
        <taxon>Hexapoda</taxon>
        <taxon>Insecta</taxon>
        <taxon>Pterygota</taxon>
        <taxon>Neoptera</taxon>
        <taxon>Endopterygota</taxon>
        <taxon>Lepidoptera</taxon>
        <taxon>Glossata</taxon>
        <taxon>Ditrysia</taxon>
        <taxon>Geometroidea</taxon>
        <taxon>Geometridae</taxon>
        <taxon>Larentiinae</taxon>
        <taxon>Operophtera</taxon>
    </lineage>
</organism>